<sequence length="381" mass="41589">MSRISVRPEIQRLDAYAPGLSIAEIRRKYGLDQVIKMASNENPLGAPPLAQEVVRRYAAFAFRYPQGGNPRLVAALAALHSVEPARIVVGNGSDEIIDMLIRMLAEAGRHVIVCFEPCFSIYPIQGGIAGVQLRRCPLRKDFSFNFDALLNLVNADTRLVFVSTPDNPSGYCPPRAAVRDLARQLADHAPDCLLVIDEAYMDFADDENASSLLAAGDLPENTAFLRTFSKSYGLAGLRLGYGVLPPVLAKYYWRTRLPFSVNIPAEEAGLAALADTAFRQATLTTVHEGRALLRQKLTELGCTVWPSSANFLLFQLPEGTCSAQECFEALLKKGVIIRPLSSYGLQEHLRVSVGNPQENAAFLAALRDILASSAPDRDGKS</sequence>
<dbReference type="KEGG" id="dtr:RSDT_0161"/>
<dbReference type="EMBL" id="AP017368">
    <property type="protein sequence ID" value="BAV91673.1"/>
    <property type="molecule type" value="Genomic_DNA"/>
</dbReference>
<dbReference type="PANTHER" id="PTHR43643:SF6">
    <property type="entry name" value="HISTIDINOL-PHOSPHATE AMINOTRANSFERASE"/>
    <property type="match status" value="1"/>
</dbReference>
<evidence type="ECO:0000256" key="4">
    <source>
        <dbReference type="ARBA" id="ARBA00011738"/>
    </source>
</evidence>
<dbReference type="InterPro" id="IPR004839">
    <property type="entry name" value="Aminotransferase_I/II_large"/>
</dbReference>
<feature type="modified residue" description="N6-(pyridoxal phosphate)lysine" evidence="11">
    <location>
        <position position="230"/>
    </location>
</feature>
<evidence type="ECO:0000256" key="10">
    <source>
        <dbReference type="ARBA" id="ARBA00047481"/>
    </source>
</evidence>
<dbReference type="PROSITE" id="PS00599">
    <property type="entry name" value="AA_TRANSFER_CLASS_2"/>
    <property type="match status" value="1"/>
</dbReference>
<evidence type="ECO:0000313" key="14">
    <source>
        <dbReference type="Proteomes" id="UP000242645"/>
    </source>
</evidence>
<dbReference type="InterPro" id="IPR015421">
    <property type="entry name" value="PyrdxlP-dep_Trfase_major"/>
</dbReference>
<evidence type="ECO:0000256" key="2">
    <source>
        <dbReference type="ARBA" id="ARBA00005011"/>
    </source>
</evidence>
<dbReference type="InterPro" id="IPR015424">
    <property type="entry name" value="PyrdxlP-dep_Trfase"/>
</dbReference>
<evidence type="ECO:0000313" key="13">
    <source>
        <dbReference type="EMBL" id="BAV91673.1"/>
    </source>
</evidence>
<dbReference type="PANTHER" id="PTHR43643">
    <property type="entry name" value="HISTIDINOL-PHOSPHATE AMINOTRANSFERASE 2"/>
    <property type="match status" value="1"/>
</dbReference>
<protein>
    <recommendedName>
        <fullName evidence="11">Histidinol-phosphate aminotransferase</fullName>
        <ecNumber evidence="11">2.6.1.9</ecNumber>
    </recommendedName>
    <alternativeName>
        <fullName evidence="11">Imidazole acetol-phosphate transaminase</fullName>
    </alternativeName>
</protein>
<dbReference type="InterPro" id="IPR001917">
    <property type="entry name" value="Aminotrans_II_pyridoxalP_BS"/>
</dbReference>
<evidence type="ECO:0000256" key="1">
    <source>
        <dbReference type="ARBA" id="ARBA00001933"/>
    </source>
</evidence>
<keyword evidence="7 11" id="KW-0808">Transferase</keyword>
<evidence type="ECO:0000256" key="7">
    <source>
        <dbReference type="ARBA" id="ARBA00022679"/>
    </source>
</evidence>
<keyword evidence="5 11" id="KW-0032">Aminotransferase</keyword>
<organism evidence="13 14">
    <name type="scientific">Candidatus Desulfovibrio trichonymphae</name>
    <dbReference type="NCBI Taxonomy" id="1725232"/>
    <lineage>
        <taxon>Bacteria</taxon>
        <taxon>Pseudomonadati</taxon>
        <taxon>Thermodesulfobacteriota</taxon>
        <taxon>Desulfovibrionia</taxon>
        <taxon>Desulfovibrionales</taxon>
        <taxon>Desulfovibrionaceae</taxon>
        <taxon>Desulfovibrio</taxon>
    </lineage>
</organism>
<evidence type="ECO:0000256" key="8">
    <source>
        <dbReference type="ARBA" id="ARBA00022898"/>
    </source>
</evidence>
<dbReference type="InterPro" id="IPR015422">
    <property type="entry name" value="PyrdxlP-dep_Trfase_small"/>
</dbReference>
<dbReference type="GO" id="GO:0004400">
    <property type="term" value="F:histidinol-phosphate transaminase activity"/>
    <property type="evidence" value="ECO:0007669"/>
    <property type="project" value="UniProtKB-UniRule"/>
</dbReference>
<dbReference type="SUPFAM" id="SSF53383">
    <property type="entry name" value="PLP-dependent transferases"/>
    <property type="match status" value="1"/>
</dbReference>
<name>A0A1J1DPA7_9BACT</name>
<dbReference type="InterPro" id="IPR005861">
    <property type="entry name" value="HisP_aminotrans"/>
</dbReference>
<accession>A0A1J1DPA7</accession>
<evidence type="ECO:0000256" key="11">
    <source>
        <dbReference type="HAMAP-Rule" id="MF_01023"/>
    </source>
</evidence>
<keyword evidence="14" id="KW-1185">Reference proteome</keyword>
<comment type="subunit">
    <text evidence="4 11">Homodimer.</text>
</comment>
<dbReference type="RefSeq" id="WP_096399217.1">
    <property type="nucleotide sequence ID" value="NZ_AP017368.1"/>
</dbReference>
<comment type="pathway">
    <text evidence="2 11">Amino-acid biosynthesis; L-histidine biosynthesis; L-histidine from 5-phospho-alpha-D-ribose 1-diphosphate: step 7/9.</text>
</comment>
<dbReference type="Gene3D" id="3.40.640.10">
    <property type="entry name" value="Type I PLP-dependent aspartate aminotransferase-like (Major domain)"/>
    <property type="match status" value="1"/>
</dbReference>
<keyword evidence="8 11" id="KW-0663">Pyridoxal phosphate</keyword>
<dbReference type="OrthoDB" id="9813612at2"/>
<dbReference type="InterPro" id="IPR050106">
    <property type="entry name" value="HistidinolP_aminotransfase"/>
</dbReference>
<comment type="similarity">
    <text evidence="3 11">Belongs to the class-II pyridoxal-phosphate-dependent aminotransferase family. Histidinol-phosphate aminotransferase subfamily.</text>
</comment>
<evidence type="ECO:0000256" key="5">
    <source>
        <dbReference type="ARBA" id="ARBA00022576"/>
    </source>
</evidence>
<evidence type="ECO:0000256" key="9">
    <source>
        <dbReference type="ARBA" id="ARBA00023102"/>
    </source>
</evidence>
<dbReference type="GO" id="GO:0030170">
    <property type="term" value="F:pyridoxal phosphate binding"/>
    <property type="evidence" value="ECO:0007669"/>
    <property type="project" value="InterPro"/>
</dbReference>
<dbReference type="CDD" id="cd00609">
    <property type="entry name" value="AAT_like"/>
    <property type="match status" value="1"/>
</dbReference>
<dbReference type="HAMAP" id="MF_01023">
    <property type="entry name" value="HisC_aminotrans_2"/>
    <property type="match status" value="1"/>
</dbReference>
<dbReference type="UniPathway" id="UPA00031">
    <property type="reaction ID" value="UER00012"/>
</dbReference>
<comment type="catalytic activity">
    <reaction evidence="10 11">
        <text>L-histidinol phosphate + 2-oxoglutarate = 3-(imidazol-4-yl)-2-oxopropyl phosphate + L-glutamate</text>
        <dbReference type="Rhea" id="RHEA:23744"/>
        <dbReference type="ChEBI" id="CHEBI:16810"/>
        <dbReference type="ChEBI" id="CHEBI:29985"/>
        <dbReference type="ChEBI" id="CHEBI:57766"/>
        <dbReference type="ChEBI" id="CHEBI:57980"/>
        <dbReference type="EC" id="2.6.1.9"/>
    </reaction>
</comment>
<comment type="cofactor">
    <cofactor evidence="1 11">
        <name>pyridoxal 5'-phosphate</name>
        <dbReference type="ChEBI" id="CHEBI:597326"/>
    </cofactor>
</comment>
<gene>
    <name evidence="11 13" type="primary">hisC</name>
    <name evidence="13" type="ORF">RSDT_0161</name>
</gene>
<dbReference type="NCBIfam" id="TIGR01141">
    <property type="entry name" value="hisC"/>
    <property type="match status" value="1"/>
</dbReference>
<feature type="domain" description="Aminotransferase class I/classII large" evidence="12">
    <location>
        <begin position="33"/>
        <end position="366"/>
    </location>
</feature>
<evidence type="ECO:0000259" key="12">
    <source>
        <dbReference type="Pfam" id="PF00155"/>
    </source>
</evidence>
<dbReference type="AlphaFoldDB" id="A0A1J1DPA7"/>
<dbReference type="EC" id="2.6.1.9" evidence="11"/>
<keyword evidence="9 11" id="KW-0368">Histidine biosynthesis</keyword>
<reference evidence="13 14" key="1">
    <citation type="journal article" date="2017" name="ISME J.">
        <title>Genome of 'Ca. Desulfovibrio trichonymphae', an H2-oxidizing bacterium in a tripartite symbiotic system within a protist cell in the termite gut.</title>
        <authorList>
            <person name="Kuwahara H."/>
            <person name="Yuki M."/>
            <person name="Izawa K."/>
            <person name="Ohkuma M."/>
            <person name="Hongoh Y."/>
        </authorList>
    </citation>
    <scope>NUCLEOTIDE SEQUENCE [LARGE SCALE GENOMIC DNA]</scope>
    <source>
        <strain evidence="13 14">Rs-N31</strain>
    </source>
</reference>
<dbReference type="Gene3D" id="3.90.1150.10">
    <property type="entry name" value="Aspartate Aminotransferase, domain 1"/>
    <property type="match status" value="1"/>
</dbReference>
<evidence type="ECO:0000256" key="6">
    <source>
        <dbReference type="ARBA" id="ARBA00022605"/>
    </source>
</evidence>
<dbReference type="GO" id="GO:0000105">
    <property type="term" value="P:L-histidine biosynthetic process"/>
    <property type="evidence" value="ECO:0007669"/>
    <property type="project" value="UniProtKB-UniRule"/>
</dbReference>
<dbReference type="Proteomes" id="UP000242645">
    <property type="component" value="Chromosome"/>
</dbReference>
<evidence type="ECO:0000256" key="3">
    <source>
        <dbReference type="ARBA" id="ARBA00007970"/>
    </source>
</evidence>
<proteinExistence type="inferred from homology"/>
<dbReference type="Pfam" id="PF00155">
    <property type="entry name" value="Aminotran_1_2"/>
    <property type="match status" value="1"/>
</dbReference>
<keyword evidence="6 11" id="KW-0028">Amino-acid biosynthesis</keyword>